<keyword evidence="5" id="KW-0687">Ribonucleoprotein</keyword>
<organism evidence="5 6">
    <name type="scientific">Kitasatospora saccharophila</name>
    <dbReference type="NCBI Taxonomy" id="407973"/>
    <lineage>
        <taxon>Bacteria</taxon>
        <taxon>Bacillati</taxon>
        <taxon>Actinomycetota</taxon>
        <taxon>Actinomycetes</taxon>
        <taxon>Kitasatosporales</taxon>
        <taxon>Streptomycetaceae</taxon>
        <taxon>Kitasatospora</taxon>
    </lineage>
</organism>
<dbReference type="GO" id="GO:0005840">
    <property type="term" value="C:ribosome"/>
    <property type="evidence" value="ECO:0007669"/>
    <property type="project" value="UniProtKB-KW"/>
</dbReference>
<dbReference type="PANTHER" id="PTHR43792:SF8">
    <property type="entry name" value="[RIBOSOMAL PROTEIN US5]-ALANINE N-ACETYLTRANSFERASE"/>
    <property type="match status" value="1"/>
</dbReference>
<comment type="similarity">
    <text evidence="3">Belongs to the acetyltransferase family. RimJ subfamily.</text>
</comment>
<accession>A0ABN2X2W1</accession>
<keyword evidence="5" id="KW-0689">Ribosomal protein</keyword>
<comment type="caution">
    <text evidence="5">The sequence shown here is derived from an EMBL/GenBank/DDBJ whole genome shotgun (WGS) entry which is preliminary data.</text>
</comment>
<dbReference type="PROSITE" id="PS51186">
    <property type="entry name" value="GNAT"/>
    <property type="match status" value="1"/>
</dbReference>
<dbReference type="InterPro" id="IPR016181">
    <property type="entry name" value="Acyl_CoA_acyltransferase"/>
</dbReference>
<dbReference type="InterPro" id="IPR051531">
    <property type="entry name" value="N-acetyltransferase"/>
</dbReference>
<feature type="domain" description="N-acetyltransferase" evidence="4">
    <location>
        <begin position="22"/>
        <end position="190"/>
    </location>
</feature>
<keyword evidence="1" id="KW-0808">Transferase</keyword>
<reference evidence="5 6" key="1">
    <citation type="journal article" date="2019" name="Int. J. Syst. Evol. Microbiol.">
        <title>The Global Catalogue of Microorganisms (GCM) 10K type strain sequencing project: providing services to taxonomists for standard genome sequencing and annotation.</title>
        <authorList>
            <consortium name="The Broad Institute Genomics Platform"/>
            <consortium name="The Broad Institute Genome Sequencing Center for Infectious Disease"/>
            <person name="Wu L."/>
            <person name="Ma J."/>
        </authorList>
    </citation>
    <scope>NUCLEOTIDE SEQUENCE [LARGE SCALE GENOMIC DNA]</scope>
    <source>
        <strain evidence="5 6">JCM 14559</strain>
    </source>
</reference>
<dbReference type="PANTHER" id="PTHR43792">
    <property type="entry name" value="GNAT FAMILY, PUTATIVE (AFU_ORTHOLOGUE AFUA_3G00765)-RELATED-RELATED"/>
    <property type="match status" value="1"/>
</dbReference>
<evidence type="ECO:0000256" key="2">
    <source>
        <dbReference type="ARBA" id="ARBA00023315"/>
    </source>
</evidence>
<proteinExistence type="inferred from homology"/>
<dbReference type="Proteomes" id="UP001500897">
    <property type="component" value="Unassembled WGS sequence"/>
</dbReference>
<dbReference type="InterPro" id="IPR000182">
    <property type="entry name" value="GNAT_dom"/>
</dbReference>
<evidence type="ECO:0000256" key="1">
    <source>
        <dbReference type="ARBA" id="ARBA00022679"/>
    </source>
</evidence>
<dbReference type="SUPFAM" id="SSF55729">
    <property type="entry name" value="Acyl-CoA N-acyltransferases (Nat)"/>
    <property type="match status" value="1"/>
</dbReference>
<name>A0ABN2X2W1_9ACTN</name>
<dbReference type="Pfam" id="PF13302">
    <property type="entry name" value="Acetyltransf_3"/>
    <property type="match status" value="1"/>
</dbReference>
<evidence type="ECO:0000313" key="6">
    <source>
        <dbReference type="Proteomes" id="UP001500897"/>
    </source>
</evidence>
<protein>
    <submittedName>
        <fullName evidence="5">Ribosomal protein S5-alanine N-acetyltransferase</fullName>
    </submittedName>
</protein>
<keyword evidence="2" id="KW-0012">Acyltransferase</keyword>
<evidence type="ECO:0000256" key="3">
    <source>
        <dbReference type="ARBA" id="ARBA00038502"/>
    </source>
</evidence>
<evidence type="ECO:0000313" key="5">
    <source>
        <dbReference type="EMBL" id="GAA2102637.1"/>
    </source>
</evidence>
<gene>
    <name evidence="5" type="primary">rimJ</name>
    <name evidence="5" type="ORF">GCM10009759_37340</name>
</gene>
<evidence type="ECO:0000259" key="4">
    <source>
        <dbReference type="PROSITE" id="PS51186"/>
    </source>
</evidence>
<sequence length="195" mass="21403">MRAGAYHGAVICVPPSVVLNGVVMRPLEGADAPALYRAYLRNRDHLRPWEPRRPEGFFTEAGQAERVRGQLEEREAGRSVPWVLAAGPEVVGWVALSNVALGPFRSANLGYWVDARYAGRGLATAAALQACRTADELLGLHRVEAGTLLANLASQRVLAKCGFTRIGTAPEYLHIDGEWRDHVIFQKILNDRAPR</sequence>
<dbReference type="EMBL" id="BAAANS010000024">
    <property type="protein sequence ID" value="GAA2102637.1"/>
    <property type="molecule type" value="Genomic_DNA"/>
</dbReference>
<dbReference type="Gene3D" id="3.40.630.30">
    <property type="match status" value="1"/>
</dbReference>
<keyword evidence="6" id="KW-1185">Reference proteome</keyword>